<name>A0A843XRF5_COLES</name>
<dbReference type="AlphaFoldDB" id="A0A843XRF5"/>
<evidence type="ECO:0000256" key="1">
    <source>
        <dbReference type="SAM" id="MobiDB-lite"/>
    </source>
</evidence>
<evidence type="ECO:0000313" key="4">
    <source>
        <dbReference type="Proteomes" id="UP000652761"/>
    </source>
</evidence>
<proteinExistence type="predicted"/>
<gene>
    <name evidence="3" type="ORF">Taro_054756</name>
</gene>
<keyword evidence="2" id="KW-1133">Transmembrane helix</keyword>
<sequence length="88" mass="9731">MAKRIGPILPNRSGSGAGRVVIRMDPPPGRESNGSDAIRSDPIRGSATIRSLICLMRPDSHIIIIYMIFIFKWGVLPYLHVISYIQGN</sequence>
<reference evidence="3" key="1">
    <citation type="submission" date="2017-07" db="EMBL/GenBank/DDBJ databases">
        <title>Taro Niue Genome Assembly and Annotation.</title>
        <authorList>
            <person name="Atibalentja N."/>
            <person name="Keating K."/>
            <person name="Fields C.J."/>
        </authorList>
    </citation>
    <scope>NUCLEOTIDE SEQUENCE</scope>
    <source>
        <strain evidence="3">Niue_2</strain>
        <tissue evidence="3">Leaf</tissue>
    </source>
</reference>
<organism evidence="3 4">
    <name type="scientific">Colocasia esculenta</name>
    <name type="common">Wild taro</name>
    <name type="synonym">Arum esculentum</name>
    <dbReference type="NCBI Taxonomy" id="4460"/>
    <lineage>
        <taxon>Eukaryota</taxon>
        <taxon>Viridiplantae</taxon>
        <taxon>Streptophyta</taxon>
        <taxon>Embryophyta</taxon>
        <taxon>Tracheophyta</taxon>
        <taxon>Spermatophyta</taxon>
        <taxon>Magnoliopsida</taxon>
        <taxon>Liliopsida</taxon>
        <taxon>Araceae</taxon>
        <taxon>Aroideae</taxon>
        <taxon>Colocasieae</taxon>
        <taxon>Colocasia</taxon>
    </lineage>
</organism>
<evidence type="ECO:0000256" key="2">
    <source>
        <dbReference type="SAM" id="Phobius"/>
    </source>
</evidence>
<feature type="transmembrane region" description="Helical" evidence="2">
    <location>
        <begin position="63"/>
        <end position="85"/>
    </location>
</feature>
<feature type="region of interest" description="Disordered" evidence="1">
    <location>
        <begin position="1"/>
        <end position="42"/>
    </location>
</feature>
<comment type="caution">
    <text evidence="3">The sequence shown here is derived from an EMBL/GenBank/DDBJ whole genome shotgun (WGS) entry which is preliminary data.</text>
</comment>
<dbReference type="Proteomes" id="UP000652761">
    <property type="component" value="Unassembled WGS sequence"/>
</dbReference>
<accession>A0A843XRF5</accession>
<evidence type="ECO:0000313" key="3">
    <source>
        <dbReference type="EMBL" id="MQM21712.1"/>
    </source>
</evidence>
<protein>
    <submittedName>
        <fullName evidence="3">Uncharacterized protein</fullName>
    </submittedName>
</protein>
<dbReference type="EMBL" id="NMUH01011459">
    <property type="protein sequence ID" value="MQM21712.1"/>
    <property type="molecule type" value="Genomic_DNA"/>
</dbReference>
<keyword evidence="2" id="KW-0472">Membrane</keyword>
<keyword evidence="4" id="KW-1185">Reference proteome</keyword>
<keyword evidence="2" id="KW-0812">Transmembrane</keyword>